<reference evidence="1" key="1">
    <citation type="submission" date="2016-09" db="EMBL/GenBank/DDBJ databases">
        <authorList>
            <person name="Capua I."/>
            <person name="De Benedictis P."/>
            <person name="Joannis T."/>
            <person name="Lombin L.H."/>
            <person name="Cattoli G."/>
        </authorList>
    </citation>
    <scope>NUCLEOTIDE SEQUENCE</scope>
    <source>
        <strain evidence="1">B9</strain>
    </source>
</reference>
<name>A0A1K0ICS3_CUPNE</name>
<protein>
    <submittedName>
        <fullName evidence="1">Uncharacterized protein</fullName>
    </submittedName>
</protein>
<organism evidence="1">
    <name type="scientific">Cupriavidus necator</name>
    <name type="common">Alcaligenes eutrophus</name>
    <name type="synonym">Ralstonia eutropha</name>
    <dbReference type="NCBI Taxonomy" id="106590"/>
    <lineage>
        <taxon>Bacteria</taxon>
        <taxon>Pseudomonadati</taxon>
        <taxon>Pseudomonadota</taxon>
        <taxon>Betaproteobacteria</taxon>
        <taxon>Burkholderiales</taxon>
        <taxon>Burkholderiaceae</taxon>
        <taxon>Cupriavidus</taxon>
    </lineage>
</organism>
<dbReference type="AlphaFoldDB" id="A0A1K0ICS3"/>
<gene>
    <name evidence="1" type="ORF">CNECB9_2250006</name>
</gene>
<accession>A0A1K0ICS3</accession>
<proteinExistence type="predicted"/>
<sequence length="21" mass="2410">MRRISIASATYNAPLLIRCFI</sequence>
<dbReference type="EMBL" id="FMSH01000141">
    <property type="protein sequence ID" value="SCU75098.1"/>
    <property type="molecule type" value="Genomic_DNA"/>
</dbReference>
<evidence type="ECO:0000313" key="1">
    <source>
        <dbReference type="EMBL" id="SCU75098.1"/>
    </source>
</evidence>